<proteinExistence type="predicted"/>
<comment type="caution">
    <text evidence="1">The sequence shown here is derived from an EMBL/GenBank/DDBJ whole genome shotgun (WGS) entry which is preliminary data.</text>
</comment>
<reference evidence="1" key="1">
    <citation type="submission" date="2021-06" db="EMBL/GenBank/DDBJ databases">
        <authorList>
            <person name="Kallberg Y."/>
            <person name="Tangrot J."/>
            <person name="Rosling A."/>
        </authorList>
    </citation>
    <scope>NUCLEOTIDE SEQUENCE</scope>
    <source>
        <strain evidence="1">MA461A</strain>
    </source>
</reference>
<evidence type="ECO:0000313" key="1">
    <source>
        <dbReference type="EMBL" id="CAG8462860.1"/>
    </source>
</evidence>
<name>A0ACA9KB55_9GLOM</name>
<dbReference type="EMBL" id="CAJVQC010000170">
    <property type="protein sequence ID" value="CAG8462860.1"/>
    <property type="molecule type" value="Genomic_DNA"/>
</dbReference>
<evidence type="ECO:0000313" key="2">
    <source>
        <dbReference type="Proteomes" id="UP000789920"/>
    </source>
</evidence>
<accession>A0ACA9KB55</accession>
<keyword evidence="2" id="KW-1185">Reference proteome</keyword>
<sequence>MDQNNAWFAIPRLPGKLLIVYYAERSQNFRGTARFDIQPKQVREWKSQKSQLQSPDKGS</sequence>
<organism evidence="1 2">
    <name type="scientific">Racocetra persica</name>
    <dbReference type="NCBI Taxonomy" id="160502"/>
    <lineage>
        <taxon>Eukaryota</taxon>
        <taxon>Fungi</taxon>
        <taxon>Fungi incertae sedis</taxon>
        <taxon>Mucoromycota</taxon>
        <taxon>Glomeromycotina</taxon>
        <taxon>Glomeromycetes</taxon>
        <taxon>Diversisporales</taxon>
        <taxon>Gigasporaceae</taxon>
        <taxon>Racocetra</taxon>
    </lineage>
</organism>
<gene>
    <name evidence="1" type="ORF">RPERSI_LOCUS232</name>
</gene>
<dbReference type="Proteomes" id="UP000789920">
    <property type="component" value="Unassembled WGS sequence"/>
</dbReference>
<protein>
    <submittedName>
        <fullName evidence="1">7483_t:CDS:1</fullName>
    </submittedName>
</protein>